<protein>
    <submittedName>
        <fullName evidence="4">Uncharacterized protein</fullName>
    </submittedName>
</protein>
<gene>
    <name evidence="4" type="ORF">NSK_007794</name>
</gene>
<evidence type="ECO:0000313" key="5">
    <source>
        <dbReference type="Proteomes" id="UP000355283"/>
    </source>
</evidence>
<dbReference type="InterPro" id="IPR001568">
    <property type="entry name" value="RNase_T2-like"/>
</dbReference>
<accession>A0A4D9CS24</accession>
<comment type="caution">
    <text evidence="4">The sequence shown here is derived from an EMBL/GenBank/DDBJ whole genome shotgun (WGS) entry which is preliminary data.</text>
</comment>
<dbReference type="InterPro" id="IPR036430">
    <property type="entry name" value="RNase_T2-like_sf"/>
</dbReference>
<proteinExistence type="inferred from homology"/>
<feature type="signal peptide" evidence="3">
    <location>
        <begin position="1"/>
        <end position="29"/>
    </location>
</feature>
<feature type="chain" id="PRO_5020037621" evidence="3">
    <location>
        <begin position="30"/>
        <end position="242"/>
    </location>
</feature>
<dbReference type="PANTHER" id="PTHR11240">
    <property type="entry name" value="RIBONUCLEASE T2"/>
    <property type="match status" value="1"/>
</dbReference>
<evidence type="ECO:0000256" key="2">
    <source>
        <dbReference type="RuleBase" id="RU004328"/>
    </source>
</evidence>
<evidence type="ECO:0000313" key="4">
    <source>
        <dbReference type="EMBL" id="TFJ80867.1"/>
    </source>
</evidence>
<dbReference type="PANTHER" id="PTHR11240:SF22">
    <property type="entry name" value="RIBONUCLEASE T2"/>
    <property type="match status" value="1"/>
</dbReference>
<evidence type="ECO:0000256" key="3">
    <source>
        <dbReference type="SAM" id="SignalP"/>
    </source>
</evidence>
<evidence type="ECO:0000256" key="1">
    <source>
        <dbReference type="ARBA" id="ARBA00007469"/>
    </source>
</evidence>
<dbReference type="AlphaFoldDB" id="A0A4D9CS24"/>
<comment type="similarity">
    <text evidence="1 2">Belongs to the RNase T2 family.</text>
</comment>
<dbReference type="OrthoDB" id="435754at2759"/>
<dbReference type="InterPro" id="IPR033130">
    <property type="entry name" value="RNase_T2_His_AS_2"/>
</dbReference>
<reference evidence="4 5" key="1">
    <citation type="submission" date="2019-01" db="EMBL/GenBank/DDBJ databases">
        <title>Nuclear Genome Assembly of the Microalgal Biofuel strain Nannochloropsis salina CCMP1776.</title>
        <authorList>
            <person name="Hovde B."/>
        </authorList>
    </citation>
    <scope>NUCLEOTIDE SEQUENCE [LARGE SCALE GENOMIC DNA]</scope>
    <source>
        <strain evidence="4 5">CCMP1776</strain>
    </source>
</reference>
<organism evidence="4 5">
    <name type="scientific">Nannochloropsis salina CCMP1776</name>
    <dbReference type="NCBI Taxonomy" id="1027361"/>
    <lineage>
        <taxon>Eukaryota</taxon>
        <taxon>Sar</taxon>
        <taxon>Stramenopiles</taxon>
        <taxon>Ochrophyta</taxon>
        <taxon>Eustigmatophyceae</taxon>
        <taxon>Eustigmatales</taxon>
        <taxon>Monodopsidaceae</taxon>
        <taxon>Microchloropsis</taxon>
        <taxon>Microchloropsis salina</taxon>
    </lineage>
</organism>
<dbReference type="EMBL" id="SDOX01000151">
    <property type="protein sequence ID" value="TFJ80867.1"/>
    <property type="molecule type" value="Genomic_DNA"/>
</dbReference>
<dbReference type="SUPFAM" id="SSF55895">
    <property type="entry name" value="Ribonuclease Rh-like"/>
    <property type="match status" value="1"/>
</dbReference>
<dbReference type="Gene3D" id="3.90.730.10">
    <property type="entry name" value="Ribonuclease T2-like"/>
    <property type="match status" value="1"/>
</dbReference>
<keyword evidence="5" id="KW-1185">Reference proteome</keyword>
<dbReference type="Proteomes" id="UP000355283">
    <property type="component" value="Unassembled WGS sequence"/>
</dbReference>
<dbReference type="Pfam" id="PF00445">
    <property type="entry name" value="Ribonuclease_T2"/>
    <property type="match status" value="1"/>
</dbReference>
<sequence>MFYKQALARIRRSSLLVLPLLFLTSLISADLDVQNTRRALRRRSRQPPQFDFYILATFVNLTGHGLWPNNMDGSYPTNCGGARFNDSIPEQAIGMPVMTTYWPNFQYDVEDGGELYDNLWEHEWYKHGTCTGLDQYTYMTTTIAGITTATPTLLGEMAATAAAVSPPHPPSLPLPDLETAFGGPGMAVLLCNGKKYLTGVYTCWTKDSGTHKPYARMQCPPAVVAEGTCPKGGEVVVPIFKA</sequence>
<dbReference type="PROSITE" id="PS00531">
    <property type="entry name" value="RNASE_T2_2"/>
    <property type="match status" value="1"/>
</dbReference>
<dbReference type="GO" id="GO:0003723">
    <property type="term" value="F:RNA binding"/>
    <property type="evidence" value="ECO:0007669"/>
    <property type="project" value="InterPro"/>
</dbReference>
<keyword evidence="3" id="KW-0732">Signal</keyword>
<dbReference type="GO" id="GO:0033897">
    <property type="term" value="F:ribonuclease T2 activity"/>
    <property type="evidence" value="ECO:0007669"/>
    <property type="project" value="InterPro"/>
</dbReference>
<name>A0A4D9CS24_9STRA</name>